<reference evidence="2" key="1">
    <citation type="journal article" date="2022" name="Mol. Ecol. Resour.">
        <title>The genomes of chicory, endive, great burdock and yacon provide insights into Asteraceae palaeo-polyploidization history and plant inulin production.</title>
        <authorList>
            <person name="Fan W."/>
            <person name="Wang S."/>
            <person name="Wang H."/>
            <person name="Wang A."/>
            <person name="Jiang F."/>
            <person name="Liu H."/>
            <person name="Zhao H."/>
            <person name="Xu D."/>
            <person name="Zhang Y."/>
        </authorList>
    </citation>
    <scope>NUCLEOTIDE SEQUENCE [LARGE SCALE GENOMIC DNA]</scope>
    <source>
        <strain evidence="2">cv. Punajuju</strain>
    </source>
</reference>
<comment type="caution">
    <text evidence="1">The sequence shown here is derived from an EMBL/GenBank/DDBJ whole genome shotgun (WGS) entry which is preliminary data.</text>
</comment>
<evidence type="ECO:0000313" key="2">
    <source>
        <dbReference type="Proteomes" id="UP001055811"/>
    </source>
</evidence>
<sequence>MLHQNHRLPLSLYISSPSLSRKTLNPPLSRHMVSSVLPACRRLNLTIKVQIVTKNTGGSSGILFSLASFVEFAIRLTITISPVLESIPKQTHMPLADTDESGSVVGLRLIPQSGYEKMTVVQAATLPVILKGKDVLAKARTGTGKQFEQR</sequence>
<protein>
    <submittedName>
        <fullName evidence="1">Uncharacterized protein</fullName>
    </submittedName>
</protein>
<reference evidence="1 2" key="2">
    <citation type="journal article" date="2022" name="Mol. Ecol. Resour.">
        <title>The genomes of chicory, endive, great burdock and yacon provide insights into Asteraceae paleo-polyploidization history and plant inulin production.</title>
        <authorList>
            <person name="Fan W."/>
            <person name="Wang S."/>
            <person name="Wang H."/>
            <person name="Wang A."/>
            <person name="Jiang F."/>
            <person name="Liu H."/>
            <person name="Zhao H."/>
            <person name="Xu D."/>
            <person name="Zhang Y."/>
        </authorList>
    </citation>
    <scope>NUCLEOTIDE SEQUENCE [LARGE SCALE GENOMIC DNA]</scope>
    <source>
        <strain evidence="2">cv. Punajuju</strain>
        <tissue evidence="1">Leaves</tissue>
    </source>
</reference>
<proteinExistence type="predicted"/>
<name>A0ACB9D1L8_CICIN</name>
<dbReference type="Proteomes" id="UP001055811">
    <property type="component" value="Linkage Group LG05"/>
</dbReference>
<dbReference type="EMBL" id="CM042013">
    <property type="protein sequence ID" value="KAI3740298.1"/>
    <property type="molecule type" value="Genomic_DNA"/>
</dbReference>
<evidence type="ECO:0000313" key="1">
    <source>
        <dbReference type="EMBL" id="KAI3740298.1"/>
    </source>
</evidence>
<keyword evidence="2" id="KW-1185">Reference proteome</keyword>
<accession>A0ACB9D1L8</accession>
<organism evidence="1 2">
    <name type="scientific">Cichorium intybus</name>
    <name type="common">Chicory</name>
    <dbReference type="NCBI Taxonomy" id="13427"/>
    <lineage>
        <taxon>Eukaryota</taxon>
        <taxon>Viridiplantae</taxon>
        <taxon>Streptophyta</taxon>
        <taxon>Embryophyta</taxon>
        <taxon>Tracheophyta</taxon>
        <taxon>Spermatophyta</taxon>
        <taxon>Magnoliopsida</taxon>
        <taxon>eudicotyledons</taxon>
        <taxon>Gunneridae</taxon>
        <taxon>Pentapetalae</taxon>
        <taxon>asterids</taxon>
        <taxon>campanulids</taxon>
        <taxon>Asterales</taxon>
        <taxon>Asteraceae</taxon>
        <taxon>Cichorioideae</taxon>
        <taxon>Cichorieae</taxon>
        <taxon>Cichoriinae</taxon>
        <taxon>Cichorium</taxon>
    </lineage>
</organism>
<gene>
    <name evidence="1" type="ORF">L2E82_30726</name>
</gene>